<name>A0A1Q9CG54_SYMMI</name>
<keyword evidence="3" id="KW-1185">Reference proteome</keyword>
<feature type="compositionally biased region" description="Basic residues" evidence="1">
    <location>
        <begin position="420"/>
        <end position="436"/>
    </location>
</feature>
<dbReference type="EMBL" id="LSRX01001245">
    <property type="protein sequence ID" value="OLP81837.1"/>
    <property type="molecule type" value="Genomic_DNA"/>
</dbReference>
<accession>A0A1Q9CG54</accession>
<dbReference type="OrthoDB" id="444833at2759"/>
<feature type="compositionally biased region" description="Acidic residues" evidence="1">
    <location>
        <begin position="101"/>
        <end position="129"/>
    </location>
</feature>
<feature type="region of interest" description="Disordered" evidence="1">
    <location>
        <begin position="98"/>
        <end position="144"/>
    </location>
</feature>
<dbReference type="Proteomes" id="UP000186817">
    <property type="component" value="Unassembled WGS sequence"/>
</dbReference>
<dbReference type="AlphaFoldDB" id="A0A1Q9CG54"/>
<protein>
    <submittedName>
        <fullName evidence="2">Uncharacterized protein</fullName>
    </submittedName>
</protein>
<comment type="caution">
    <text evidence="2">The sequence shown here is derived from an EMBL/GenBank/DDBJ whole genome shotgun (WGS) entry which is preliminary data.</text>
</comment>
<evidence type="ECO:0000313" key="2">
    <source>
        <dbReference type="EMBL" id="OLP81837.1"/>
    </source>
</evidence>
<sequence>MAAQPLHELFDREKLIKKRFKVKGHFVDFPPTRFSGDEDGEEKKENPITTKAMEMNVTALKVMFSYYKVTSGKKVPIQKLESAQGVRELFGIIKALRDGEADGEDSANGDTEGEEEEDGEDDPVSEEAEAPSSEARVSDKSVEDEDVGLGVKAVLADLELDPDEDAQAPKCRYRSKSTLNSLATTAVLGGGSKEILETPESYKNPVPGSMEDELQKLLQQIALMEDGEAKHPDTARHDAMLLMLGSPARLGTSRGTDETPPTCKKQLFQDDPAWKEPPDQADTFVPAAPPIEPMHKEGGLDGDQSGLALVEVDSSPEKIKPEPQSPNANPGDELAKPVSLDAQNNLRTDLRAKLRRVKGGKNGGKKKGKVSSDKGGEDAAPATKRKRGTCESEPAASSLPKAKAKAKGKAKAVPSPKATAKGKAKATAKGKAKAKSSPRGPVDSGVALKLKPDRSRTGYSECGTLLLGCSSCRWGVLGCGTCRRTNFHGTRWNAVACAESEE</sequence>
<gene>
    <name evidence="2" type="ORF">AK812_SmicGene37573</name>
</gene>
<organism evidence="2 3">
    <name type="scientific">Symbiodinium microadriaticum</name>
    <name type="common">Dinoflagellate</name>
    <name type="synonym">Zooxanthella microadriatica</name>
    <dbReference type="NCBI Taxonomy" id="2951"/>
    <lineage>
        <taxon>Eukaryota</taxon>
        <taxon>Sar</taxon>
        <taxon>Alveolata</taxon>
        <taxon>Dinophyceae</taxon>
        <taxon>Suessiales</taxon>
        <taxon>Symbiodiniaceae</taxon>
        <taxon>Symbiodinium</taxon>
    </lineage>
</organism>
<reference evidence="2 3" key="1">
    <citation type="submission" date="2016-02" db="EMBL/GenBank/DDBJ databases">
        <title>Genome analysis of coral dinoflagellate symbionts highlights evolutionary adaptations to a symbiotic lifestyle.</title>
        <authorList>
            <person name="Aranda M."/>
            <person name="Li Y."/>
            <person name="Liew Y.J."/>
            <person name="Baumgarten S."/>
            <person name="Simakov O."/>
            <person name="Wilson M."/>
            <person name="Piel J."/>
            <person name="Ashoor H."/>
            <person name="Bougouffa S."/>
            <person name="Bajic V.B."/>
            <person name="Ryu T."/>
            <person name="Ravasi T."/>
            <person name="Bayer T."/>
            <person name="Micklem G."/>
            <person name="Kim H."/>
            <person name="Bhak J."/>
            <person name="Lajeunesse T.C."/>
            <person name="Voolstra C.R."/>
        </authorList>
    </citation>
    <scope>NUCLEOTIDE SEQUENCE [LARGE SCALE GENOMIC DNA]</scope>
    <source>
        <strain evidence="2 3">CCMP2467</strain>
    </source>
</reference>
<feature type="region of interest" description="Disordered" evidence="1">
    <location>
        <begin position="248"/>
        <end position="447"/>
    </location>
</feature>
<feature type="compositionally biased region" description="Low complexity" evidence="1">
    <location>
        <begin position="392"/>
        <end position="401"/>
    </location>
</feature>
<evidence type="ECO:0000256" key="1">
    <source>
        <dbReference type="SAM" id="MobiDB-lite"/>
    </source>
</evidence>
<proteinExistence type="predicted"/>
<evidence type="ECO:0000313" key="3">
    <source>
        <dbReference type="Proteomes" id="UP000186817"/>
    </source>
</evidence>
<feature type="compositionally biased region" description="Basic residues" evidence="1">
    <location>
        <begin position="353"/>
        <end position="369"/>
    </location>
</feature>